<keyword evidence="2" id="KW-1185">Reference proteome</keyword>
<name>M1DWN8_SOLTU</name>
<dbReference type="Gramene" id="PGSC0003DMT400095603">
    <property type="protein sequence ID" value="PGSC0003DMT400095603"/>
    <property type="gene ID" value="PGSC0003DMG400045174"/>
</dbReference>
<dbReference type="PaxDb" id="4113-PGSC0003DMT400095603"/>
<dbReference type="HOGENOM" id="CLU_1550246_0_0_1"/>
<protein>
    <submittedName>
        <fullName evidence="1">Uncharacterized protein</fullName>
    </submittedName>
</protein>
<dbReference type="AlphaFoldDB" id="M1DWN8"/>
<dbReference type="EnsemblPlants" id="PGSC0003DMT400095603">
    <property type="protein sequence ID" value="PGSC0003DMT400095603"/>
    <property type="gene ID" value="PGSC0003DMG400045174"/>
</dbReference>
<dbReference type="InParanoid" id="M1DWN8"/>
<dbReference type="Proteomes" id="UP000011115">
    <property type="component" value="Unassembled WGS sequence"/>
</dbReference>
<reference evidence="1" key="2">
    <citation type="submission" date="2015-06" db="UniProtKB">
        <authorList>
            <consortium name="EnsemblPlants"/>
        </authorList>
    </citation>
    <scope>IDENTIFICATION</scope>
    <source>
        <strain evidence="1">DM1-3 516 R44</strain>
    </source>
</reference>
<evidence type="ECO:0000313" key="1">
    <source>
        <dbReference type="EnsemblPlants" id="PGSC0003DMT400095603"/>
    </source>
</evidence>
<organism evidence="1 2">
    <name type="scientific">Solanum tuberosum</name>
    <name type="common">Potato</name>
    <dbReference type="NCBI Taxonomy" id="4113"/>
    <lineage>
        <taxon>Eukaryota</taxon>
        <taxon>Viridiplantae</taxon>
        <taxon>Streptophyta</taxon>
        <taxon>Embryophyta</taxon>
        <taxon>Tracheophyta</taxon>
        <taxon>Spermatophyta</taxon>
        <taxon>Magnoliopsida</taxon>
        <taxon>eudicotyledons</taxon>
        <taxon>Gunneridae</taxon>
        <taxon>Pentapetalae</taxon>
        <taxon>asterids</taxon>
        <taxon>lamiids</taxon>
        <taxon>Solanales</taxon>
        <taxon>Solanaceae</taxon>
        <taxon>Solanoideae</taxon>
        <taxon>Solaneae</taxon>
        <taxon>Solanum</taxon>
    </lineage>
</organism>
<accession>M1DWN8</accession>
<sequence length="173" mass="19646">MEEGVIILQFGSFEPIEVSALKKTTNTSKVDGFSNEESSDTWTLIALKRQKHQGTSKLRLSKVDTKSSTNQLLQCESINSNTKSKYINASSQKLAREFTCVTDEQRRRVKQNILAEFKGAFVKTRKGPSTYSPKSERAYRDVNLSKTNGMRSLLASLSPRLKDKMHHMLSRRK</sequence>
<evidence type="ECO:0000313" key="2">
    <source>
        <dbReference type="Proteomes" id="UP000011115"/>
    </source>
</evidence>
<reference evidence="2" key="1">
    <citation type="journal article" date="2011" name="Nature">
        <title>Genome sequence and analysis of the tuber crop potato.</title>
        <authorList>
            <consortium name="The Potato Genome Sequencing Consortium"/>
        </authorList>
    </citation>
    <scope>NUCLEOTIDE SEQUENCE [LARGE SCALE GENOMIC DNA]</scope>
    <source>
        <strain evidence="2">cv. DM1-3 516 R44</strain>
    </source>
</reference>
<proteinExistence type="predicted"/>